<organism evidence="2 3">
    <name type="scientific">Mytilus coruscus</name>
    <name type="common">Sea mussel</name>
    <dbReference type="NCBI Taxonomy" id="42192"/>
    <lineage>
        <taxon>Eukaryota</taxon>
        <taxon>Metazoa</taxon>
        <taxon>Spiralia</taxon>
        <taxon>Lophotrochozoa</taxon>
        <taxon>Mollusca</taxon>
        <taxon>Bivalvia</taxon>
        <taxon>Autobranchia</taxon>
        <taxon>Pteriomorphia</taxon>
        <taxon>Mytilida</taxon>
        <taxon>Mytiloidea</taxon>
        <taxon>Mytilidae</taxon>
        <taxon>Mytilinae</taxon>
        <taxon>Mytilus</taxon>
    </lineage>
</organism>
<protein>
    <submittedName>
        <fullName evidence="2">Uncharacterized protein</fullName>
    </submittedName>
</protein>
<evidence type="ECO:0000256" key="1">
    <source>
        <dbReference type="SAM" id="Phobius"/>
    </source>
</evidence>
<evidence type="ECO:0000313" key="3">
    <source>
        <dbReference type="Proteomes" id="UP000507470"/>
    </source>
</evidence>
<keyword evidence="1" id="KW-0472">Membrane</keyword>
<evidence type="ECO:0000313" key="2">
    <source>
        <dbReference type="EMBL" id="CAC5367696.1"/>
    </source>
</evidence>
<keyword evidence="3" id="KW-1185">Reference proteome</keyword>
<keyword evidence="1" id="KW-1133">Transmembrane helix</keyword>
<name>A0A6J8AGL1_MYTCO</name>
<dbReference type="OrthoDB" id="10471636at2759"/>
<dbReference type="Proteomes" id="UP000507470">
    <property type="component" value="Unassembled WGS sequence"/>
</dbReference>
<accession>A0A6J8AGL1</accession>
<gene>
    <name evidence="2" type="ORF">MCOR_7500</name>
</gene>
<sequence>MSTEKHESLKFYKYLCQKIGSEEVVRMRRLALCISDMSQYREDRIASGSKGEGLYMKGSDFDIMGNDSTIKVTGLSVDLFALHLSKACWFASYALEYLKRSENKNEYYKNKSDLSLLLIGVHSDAMTGWLKLASFLYGHKNYLASLSVIHYALQKYTDETIFTGFTTSAEFPFVKNPKQYTCTQKHMLNLMKKEKLYTIIKTIEAFIFQTRSLIFPQELRLQVDGMDCYIYHPLPFSYFLGFLCYYHLHDITSYRRYFLKLISTVINSSITASFPTLSAHIMIGIALNVIGLTYFAKQLFQELVDHVPLLSWLSSVINTEMSI</sequence>
<feature type="transmembrane region" description="Helical" evidence="1">
    <location>
        <begin position="280"/>
        <end position="296"/>
    </location>
</feature>
<keyword evidence="1" id="KW-0812">Transmembrane</keyword>
<proteinExistence type="predicted"/>
<reference evidence="2 3" key="1">
    <citation type="submission" date="2020-06" db="EMBL/GenBank/DDBJ databases">
        <authorList>
            <person name="Li R."/>
            <person name="Bekaert M."/>
        </authorList>
    </citation>
    <scope>NUCLEOTIDE SEQUENCE [LARGE SCALE GENOMIC DNA]</scope>
    <source>
        <strain evidence="3">wild</strain>
    </source>
</reference>
<feature type="transmembrane region" description="Helical" evidence="1">
    <location>
        <begin position="229"/>
        <end position="248"/>
    </location>
</feature>
<dbReference type="AlphaFoldDB" id="A0A6J8AGL1"/>
<dbReference type="EMBL" id="CACVKT020001378">
    <property type="protein sequence ID" value="CAC5367696.1"/>
    <property type="molecule type" value="Genomic_DNA"/>
</dbReference>